<organism evidence="1 2">
    <name type="scientific">Manihot esculenta</name>
    <name type="common">Cassava</name>
    <name type="synonym">Jatropha manihot</name>
    <dbReference type="NCBI Taxonomy" id="3983"/>
    <lineage>
        <taxon>Eukaryota</taxon>
        <taxon>Viridiplantae</taxon>
        <taxon>Streptophyta</taxon>
        <taxon>Embryophyta</taxon>
        <taxon>Tracheophyta</taxon>
        <taxon>Spermatophyta</taxon>
        <taxon>Magnoliopsida</taxon>
        <taxon>eudicotyledons</taxon>
        <taxon>Gunneridae</taxon>
        <taxon>Pentapetalae</taxon>
        <taxon>rosids</taxon>
        <taxon>fabids</taxon>
        <taxon>Malpighiales</taxon>
        <taxon>Euphorbiaceae</taxon>
        <taxon>Crotonoideae</taxon>
        <taxon>Manihoteae</taxon>
        <taxon>Manihot</taxon>
    </lineage>
</organism>
<sequence>MFANSKMREELKFHQRWEFRRGDSDFDSSTDNSKSSLGGGSASNKRKLVSSLVLVDNGETCEASKFQQNGNNDSCISGQFELGKAEKGKRRRSKNDNLAHNEKKRGSRNRKEVSPNKGKTTTNECSALDDLKNYMNSLLGELKVTRKDLLLWMRKELEKLVAEEKASESERNEGSFHLQHQNNSEDNERVQYQSLLGKNIQVQQPNSFEDYVQGNEQSKFEENVTNMENTDVQQPQKNSKENNPLARQKRIRSRPGSENSNGGCFKKSGNNKKSLDSNNHIPALGDKVDYSQAIVLVTPTEKNGEDRLALSDKSKPKARPSDQNLQAQQQKSVVLAIRAQNCSTGSPVKNAKGKKAASSNSTCQASDKQIDYSQAIESIPLAERDKGERSGLYVEPKFSSDSFNQVASSMYLTLPSVLAKPHIANHRPDTSSFSYMQPRIAQNQAGISSERSNLILGSTSHLGYFQGMQPEERSRYSHYAQMNPRDINFFNQNNSTTSIVGSGFSVPLQAVSGGFIIPNQFDLENLPRENNNTLGLTMNEGAIRFSGGGYSLPDPYIANFHSHSNYRTDGRLMTYQDSCRFPK</sequence>
<proteinExistence type="predicted"/>
<accession>A0ACC8DYR1</accession>
<gene>
    <name evidence="1" type="ORF">MANES_02G019900v8</name>
</gene>
<name>A0ACC8DYR1_MANES</name>
<protein>
    <submittedName>
        <fullName evidence="1">Uncharacterized protein</fullName>
    </submittedName>
</protein>
<reference evidence="2" key="1">
    <citation type="journal article" date="2016" name="Nat. Biotechnol.">
        <title>Sequencing wild and cultivated cassava and related species reveals extensive interspecific hybridization and genetic diversity.</title>
        <authorList>
            <person name="Bredeson J.V."/>
            <person name="Lyons J.B."/>
            <person name="Prochnik S.E."/>
            <person name="Wu G.A."/>
            <person name="Ha C.M."/>
            <person name="Edsinger-Gonzales E."/>
            <person name="Grimwood J."/>
            <person name="Schmutz J."/>
            <person name="Rabbi I.Y."/>
            <person name="Egesi C."/>
            <person name="Nauluvula P."/>
            <person name="Lebot V."/>
            <person name="Ndunguru J."/>
            <person name="Mkamilo G."/>
            <person name="Bart R.S."/>
            <person name="Setter T.L."/>
            <person name="Gleadow R.M."/>
            <person name="Kulakow P."/>
            <person name="Ferguson M.E."/>
            <person name="Rounsley S."/>
            <person name="Rokhsar D.S."/>
        </authorList>
    </citation>
    <scope>NUCLEOTIDE SEQUENCE [LARGE SCALE GENOMIC DNA]</scope>
    <source>
        <strain evidence="2">cv. AM560-2</strain>
    </source>
</reference>
<dbReference type="EMBL" id="CM004388">
    <property type="protein sequence ID" value="OAY56508.2"/>
    <property type="molecule type" value="Genomic_DNA"/>
</dbReference>
<dbReference type="Proteomes" id="UP000091857">
    <property type="component" value="Chromosome 2"/>
</dbReference>
<evidence type="ECO:0000313" key="1">
    <source>
        <dbReference type="EMBL" id="OAY56508.2"/>
    </source>
</evidence>
<evidence type="ECO:0000313" key="2">
    <source>
        <dbReference type="Proteomes" id="UP000091857"/>
    </source>
</evidence>
<comment type="caution">
    <text evidence="1">The sequence shown here is derived from an EMBL/GenBank/DDBJ whole genome shotgun (WGS) entry which is preliminary data.</text>
</comment>
<keyword evidence="2" id="KW-1185">Reference proteome</keyword>